<name>A0A6J4MZG3_9BACT</name>
<gene>
    <name evidence="2" type="ORF">AVDCRST_MAG68-5706</name>
</gene>
<feature type="transmembrane region" description="Helical" evidence="1">
    <location>
        <begin position="318"/>
        <end position="335"/>
    </location>
</feature>
<feature type="transmembrane region" description="Helical" evidence="1">
    <location>
        <begin position="50"/>
        <end position="71"/>
    </location>
</feature>
<protein>
    <submittedName>
        <fullName evidence="2">Uncharacterized protein</fullName>
    </submittedName>
</protein>
<organism evidence="2">
    <name type="scientific">uncultured Gemmatimonadota bacterium</name>
    <dbReference type="NCBI Taxonomy" id="203437"/>
    <lineage>
        <taxon>Bacteria</taxon>
        <taxon>Pseudomonadati</taxon>
        <taxon>Gemmatimonadota</taxon>
        <taxon>environmental samples</taxon>
    </lineage>
</organism>
<feature type="transmembrane region" description="Helical" evidence="1">
    <location>
        <begin position="83"/>
        <end position="103"/>
    </location>
</feature>
<dbReference type="AlphaFoldDB" id="A0A6J4MZG3"/>
<keyword evidence="1" id="KW-0472">Membrane</keyword>
<feature type="transmembrane region" description="Helical" evidence="1">
    <location>
        <begin position="355"/>
        <end position="374"/>
    </location>
</feature>
<evidence type="ECO:0000256" key="1">
    <source>
        <dbReference type="SAM" id="Phobius"/>
    </source>
</evidence>
<sequence length="399" mass="43412">MPDKQKPLPAANRVATSPLVEQLNFEPRVQTRLTSILLRLNSRRVASKRWASRLAPFSVIVGWGGSALHIWAVYSEALNDQSVGFWSLLAALLPALFTVAWWIRQRFGADVPPKFTLWPVVWTAAVGVVLTLGTTLVYYILREHWVTDVFRSATLAAFILPYALLPAWIYAELKTSFPAFWAGRMEPEARAVAAFHKFVKVLRHNGTDRADLQVQEQLGHCLAEATSAINGTLPRILRSDPPDTRLIKRRESEAAVRTLRNAHGCLAPGKATDTDLINAGRSALLASVRSEWSTIADIQFGCAAVATSPSQWARRMRTALTTVGIALGLMVLWSPDVIDNLAAALPIGGPVARGALYLAGLASIVGVFSSDGPGSRAGRRALMLMASFRAPPENGPPAR</sequence>
<evidence type="ECO:0000313" key="2">
    <source>
        <dbReference type="EMBL" id="CAA9370476.1"/>
    </source>
</evidence>
<feature type="transmembrane region" description="Helical" evidence="1">
    <location>
        <begin position="115"/>
        <end position="141"/>
    </location>
</feature>
<keyword evidence="1" id="KW-1133">Transmembrane helix</keyword>
<dbReference type="EMBL" id="CADCTW010000243">
    <property type="protein sequence ID" value="CAA9370476.1"/>
    <property type="molecule type" value="Genomic_DNA"/>
</dbReference>
<keyword evidence="1" id="KW-0812">Transmembrane</keyword>
<proteinExistence type="predicted"/>
<accession>A0A6J4MZG3</accession>
<reference evidence="2" key="1">
    <citation type="submission" date="2020-02" db="EMBL/GenBank/DDBJ databases">
        <authorList>
            <person name="Meier V. D."/>
        </authorList>
    </citation>
    <scope>NUCLEOTIDE SEQUENCE</scope>
    <source>
        <strain evidence="2">AVDCRST_MAG68</strain>
    </source>
</reference>
<feature type="transmembrane region" description="Helical" evidence="1">
    <location>
        <begin position="153"/>
        <end position="171"/>
    </location>
</feature>